<organism evidence="1 2">
    <name type="scientific">Carya illinoinensis</name>
    <name type="common">Pecan</name>
    <dbReference type="NCBI Taxonomy" id="32201"/>
    <lineage>
        <taxon>Eukaryota</taxon>
        <taxon>Viridiplantae</taxon>
        <taxon>Streptophyta</taxon>
        <taxon>Embryophyta</taxon>
        <taxon>Tracheophyta</taxon>
        <taxon>Spermatophyta</taxon>
        <taxon>Magnoliopsida</taxon>
        <taxon>eudicotyledons</taxon>
        <taxon>Gunneridae</taxon>
        <taxon>Pentapetalae</taxon>
        <taxon>rosids</taxon>
        <taxon>fabids</taxon>
        <taxon>Fagales</taxon>
        <taxon>Juglandaceae</taxon>
        <taxon>Carya</taxon>
    </lineage>
</organism>
<dbReference type="Proteomes" id="UP000811246">
    <property type="component" value="Chromosome 9"/>
</dbReference>
<dbReference type="AlphaFoldDB" id="A0A922E5R3"/>
<gene>
    <name evidence="1" type="ORF">I3842_09G126100</name>
</gene>
<evidence type="ECO:0000313" key="1">
    <source>
        <dbReference type="EMBL" id="KAG6696017.1"/>
    </source>
</evidence>
<reference evidence="1" key="1">
    <citation type="submission" date="2021-01" db="EMBL/GenBank/DDBJ databases">
        <authorList>
            <person name="Lovell J.T."/>
            <person name="Bentley N."/>
            <person name="Bhattarai G."/>
            <person name="Jenkins J.W."/>
            <person name="Sreedasyam A."/>
            <person name="Alarcon Y."/>
            <person name="Bock C."/>
            <person name="Boston L."/>
            <person name="Carlson J."/>
            <person name="Cervantes K."/>
            <person name="Clermont K."/>
            <person name="Krom N."/>
            <person name="Kubenka K."/>
            <person name="Mamidi S."/>
            <person name="Mattison C."/>
            <person name="Monteros M."/>
            <person name="Pisani C."/>
            <person name="Plott C."/>
            <person name="Rajasekar S."/>
            <person name="Rhein H.S."/>
            <person name="Rohla C."/>
            <person name="Song M."/>
            <person name="Hilaire R.S."/>
            <person name="Shu S."/>
            <person name="Wells L."/>
            <person name="Wang X."/>
            <person name="Webber J."/>
            <person name="Heerema R.J."/>
            <person name="Klein P."/>
            <person name="Conner P."/>
            <person name="Grauke L."/>
            <person name="Grimwood J."/>
            <person name="Schmutz J."/>
            <person name="Randall J.J."/>
        </authorList>
    </citation>
    <scope>NUCLEOTIDE SEQUENCE</scope>
    <source>
        <tissue evidence="1">Leaf</tissue>
    </source>
</reference>
<sequence length="107" mass="11499">MRLGCDLGSSVTTPKRFAWDHTFTRLMEGQDSHIASLLEFLGSDHDTQRATMEATGRAQTMCAGLRMPLSVHLRACMCAPAPLNEASGVPLQACQPAHDFSPCLGAP</sequence>
<evidence type="ECO:0000313" key="2">
    <source>
        <dbReference type="Proteomes" id="UP000811246"/>
    </source>
</evidence>
<accession>A0A922E5R3</accession>
<protein>
    <submittedName>
        <fullName evidence="1">Uncharacterized protein</fullName>
    </submittedName>
</protein>
<dbReference type="EMBL" id="CM031833">
    <property type="protein sequence ID" value="KAG6696017.1"/>
    <property type="molecule type" value="Genomic_DNA"/>
</dbReference>
<name>A0A922E5R3_CARIL</name>
<comment type="caution">
    <text evidence="1">The sequence shown here is derived from an EMBL/GenBank/DDBJ whole genome shotgun (WGS) entry which is preliminary data.</text>
</comment>
<proteinExistence type="predicted"/>